<dbReference type="NCBIfam" id="TIGR01167">
    <property type="entry name" value="LPXTG_anchor"/>
    <property type="match status" value="1"/>
</dbReference>
<feature type="transmembrane region" description="Helical" evidence="2">
    <location>
        <begin position="685"/>
        <end position="705"/>
    </location>
</feature>
<feature type="compositionally biased region" description="Low complexity" evidence="1">
    <location>
        <begin position="624"/>
        <end position="669"/>
    </location>
</feature>
<sequence>MNRNKKNLHKKVTANVLGLTLASVVAAGAVTDVTVPVFAAQQTQEKEKTAAASVYVNGEAAADEKADGSTKKNAVSSLEKALSLAGDKGTVLVCGTVTVNTEQKLIIPAGVSIKRAEGFTGPLVKVTGKGRLTVVGNQLSASDVDTSAAEAGKNAFVTGQAEETKKKGTVEIPSQVTVASLEEWKNFQFSAAGFSGEGTFAWQDKAEPSAYESSLQVVFTPKDTEQYDYTQVSGWDKDTKTVVKTVKVTIEELKPQEKQEGAVTIPAQVNLQKKAEWTAFDFAAAGFTGTGSFAWENQAEPEAYETERKVVFTPSDTEEKDYSQVSGWNEETKTVVRTVKVVTEELKNPESETKPEDNTEKPGDSADKEDTENPESGTDEGNTEKPEDSTDKEDEVQKPETPQDNGEKDETDETDKTDSEDKQEGKEDSDKVVITPVEEEKAPEKEETTEENVDYSAEQGKTGEVADKAPEAVPVGSLIDEATGVQVSGDFLPFYVDLQVSYNDAVSELPDAGIGEILSAYELKLWDLKENEEYKLPEGEKVKVLIPLPENANCYSELSIAHYLGNNEYEYFVFDRDGKVGNMSVEEVDGKEYLSFETASFSPFNVGGHQIVGPGTSSNNHKPSTGTAAGSSGSTAGGTTTTQTTQNSGTTGTAANTNTQSSASTAKKSNTKVIRTVKTGDENNIMTYLLAGGAAVVLAVIAIILGKKKK</sequence>
<dbReference type="EMBL" id="JAAITA010000005">
    <property type="protein sequence ID" value="NSJ85722.1"/>
    <property type="molecule type" value="Genomic_DNA"/>
</dbReference>
<dbReference type="Proteomes" id="UP000822142">
    <property type="component" value="Unassembled WGS sequence"/>
</dbReference>
<evidence type="ECO:0000313" key="4">
    <source>
        <dbReference type="EMBL" id="NSJ85722.1"/>
    </source>
</evidence>
<dbReference type="RefSeq" id="WP_173748766.1">
    <property type="nucleotide sequence ID" value="NZ_JAAITA010000005.1"/>
</dbReference>
<comment type="caution">
    <text evidence="4">The sequence shown here is derived from an EMBL/GenBank/DDBJ whole genome shotgun (WGS) entry which is preliminary data.</text>
</comment>
<gene>
    <name evidence="4" type="ORF">G5A70_05950</name>
</gene>
<organism evidence="4 5">
    <name type="scientific">Blautia hansenii</name>
    <name type="common">Ruminococcus hansenii</name>
    <dbReference type="NCBI Taxonomy" id="1322"/>
    <lineage>
        <taxon>Bacteria</taxon>
        <taxon>Bacillati</taxon>
        <taxon>Bacillota</taxon>
        <taxon>Clostridia</taxon>
        <taxon>Lachnospirales</taxon>
        <taxon>Lachnospiraceae</taxon>
        <taxon>Blautia</taxon>
    </lineage>
</organism>
<feature type="region of interest" description="Disordered" evidence="1">
    <location>
        <begin position="343"/>
        <end position="457"/>
    </location>
</feature>
<feature type="signal peptide" evidence="3">
    <location>
        <begin position="1"/>
        <end position="27"/>
    </location>
</feature>
<feature type="region of interest" description="Disordered" evidence="1">
    <location>
        <begin position="610"/>
        <end position="669"/>
    </location>
</feature>
<proteinExistence type="predicted"/>
<accession>A0ABX2I9W9</accession>
<keyword evidence="2" id="KW-0472">Membrane</keyword>
<evidence type="ECO:0000256" key="3">
    <source>
        <dbReference type="SAM" id="SignalP"/>
    </source>
</evidence>
<protein>
    <submittedName>
        <fullName evidence="4">LPXTG cell wall anchor domain-containing protein</fullName>
    </submittedName>
</protein>
<keyword evidence="5" id="KW-1185">Reference proteome</keyword>
<evidence type="ECO:0000313" key="5">
    <source>
        <dbReference type="Proteomes" id="UP000822142"/>
    </source>
</evidence>
<keyword evidence="2" id="KW-0812">Transmembrane</keyword>
<keyword evidence="3" id="KW-0732">Signal</keyword>
<evidence type="ECO:0000256" key="2">
    <source>
        <dbReference type="SAM" id="Phobius"/>
    </source>
</evidence>
<feature type="chain" id="PRO_5045539730" evidence="3">
    <location>
        <begin position="28"/>
        <end position="710"/>
    </location>
</feature>
<feature type="compositionally biased region" description="Basic and acidic residues" evidence="1">
    <location>
        <begin position="343"/>
        <end position="368"/>
    </location>
</feature>
<reference evidence="4 5" key="1">
    <citation type="journal article" date="2020" name="Cell Host Microbe">
        <title>Functional and Genomic Variation between Human-Derived Isolates of Lachnospiraceae Reveals Inter- and Intra-Species Diversity.</title>
        <authorList>
            <person name="Sorbara M.T."/>
            <person name="Littmann E.R."/>
            <person name="Fontana E."/>
            <person name="Moody T.U."/>
            <person name="Kohout C.E."/>
            <person name="Gjonbalaj M."/>
            <person name="Eaton V."/>
            <person name="Seok R."/>
            <person name="Leiner I.M."/>
            <person name="Pamer E.G."/>
        </authorList>
    </citation>
    <scope>NUCLEOTIDE SEQUENCE [LARGE SCALE GENOMIC DNA]</scope>
    <source>
        <strain evidence="4 5">MSK.15.26</strain>
    </source>
</reference>
<feature type="compositionally biased region" description="Basic and acidic residues" evidence="1">
    <location>
        <begin position="414"/>
        <end position="431"/>
    </location>
</feature>
<evidence type="ECO:0000256" key="1">
    <source>
        <dbReference type="SAM" id="MobiDB-lite"/>
    </source>
</evidence>
<keyword evidence="2" id="KW-1133">Transmembrane helix</keyword>
<name>A0ABX2I9W9_BLAHA</name>